<reference evidence="9 10" key="1">
    <citation type="journal article" date="2010" name="J. Bacteriol.">
        <title>Complete genome sequence of "Candidatus Puniceispirillum marinum" IMCC1322, a representative of the SAR116 clade in the Alphaproteobacteria.</title>
        <authorList>
            <person name="Oh H.M."/>
            <person name="Kwon K.K."/>
            <person name="Kang I."/>
            <person name="Kang S.G."/>
            <person name="Lee J.H."/>
            <person name="Kim S.J."/>
            <person name="Cho J.C."/>
        </authorList>
    </citation>
    <scope>NUCLEOTIDE SEQUENCE [LARGE SCALE GENOMIC DNA]</scope>
    <source>
        <strain evidence="9 10">IMCC1322</strain>
    </source>
</reference>
<keyword evidence="3" id="KW-0479">Metal-binding</keyword>
<proteinExistence type="predicted"/>
<evidence type="ECO:0000259" key="7">
    <source>
        <dbReference type="Pfam" id="PF01077"/>
    </source>
</evidence>
<feature type="domain" description="Nitrite/sulphite reductase 4Fe-4S" evidence="7">
    <location>
        <begin position="416"/>
        <end position="548"/>
    </location>
</feature>
<dbReference type="GO" id="GO:0004783">
    <property type="term" value="F:sulfite reductase (NADPH) activity"/>
    <property type="evidence" value="ECO:0007669"/>
    <property type="project" value="UniProtKB-EC"/>
</dbReference>
<dbReference type="Gene3D" id="3.90.480.10">
    <property type="entry name" value="Sulfite Reductase Hemoprotein,Domain 2"/>
    <property type="match status" value="1"/>
</dbReference>
<dbReference type="STRING" id="488538.SAR116_1894"/>
<feature type="domain" description="Nitrite/Sulfite reductase ferredoxin-like" evidence="8">
    <location>
        <begin position="52"/>
        <end position="109"/>
    </location>
</feature>
<feature type="domain" description="Nitrite/Sulfite reductase ferredoxin-like" evidence="8">
    <location>
        <begin position="349"/>
        <end position="400"/>
    </location>
</feature>
<dbReference type="InterPro" id="IPR005117">
    <property type="entry name" value="NiRdtase/SiRdtase_haem-b_fer"/>
</dbReference>
<evidence type="ECO:0000313" key="10">
    <source>
        <dbReference type="Proteomes" id="UP000007460"/>
    </source>
</evidence>
<dbReference type="InterPro" id="IPR045854">
    <property type="entry name" value="NO2/SO3_Rdtase_4Fe4S_sf"/>
</dbReference>
<evidence type="ECO:0000256" key="4">
    <source>
        <dbReference type="ARBA" id="ARBA00023002"/>
    </source>
</evidence>
<dbReference type="SUPFAM" id="SSF55124">
    <property type="entry name" value="Nitrite/Sulfite reductase N-terminal domain-like"/>
    <property type="match status" value="2"/>
</dbReference>
<dbReference type="PRINTS" id="PR00397">
    <property type="entry name" value="SIROHAEM"/>
</dbReference>
<dbReference type="RefSeq" id="WP_013046764.1">
    <property type="nucleotide sequence ID" value="NC_014010.1"/>
</dbReference>
<dbReference type="SUPFAM" id="SSF56014">
    <property type="entry name" value="Nitrite and sulphite reductase 4Fe-4S domain-like"/>
    <property type="match status" value="2"/>
</dbReference>
<evidence type="ECO:0000256" key="6">
    <source>
        <dbReference type="ARBA" id="ARBA00023014"/>
    </source>
</evidence>
<keyword evidence="2" id="KW-0349">Heme</keyword>
<dbReference type="PANTHER" id="PTHR32439:SF9">
    <property type="entry name" value="BLR3264 PROTEIN"/>
    <property type="match status" value="1"/>
</dbReference>
<dbReference type="Pfam" id="PF01077">
    <property type="entry name" value="NIR_SIR"/>
    <property type="match status" value="2"/>
</dbReference>
<dbReference type="HOGENOM" id="CLU_015667_1_0_5"/>
<keyword evidence="1" id="KW-0004">4Fe-4S</keyword>
<feature type="domain" description="Nitrite/sulphite reductase 4Fe-4S" evidence="7">
    <location>
        <begin position="119"/>
        <end position="273"/>
    </location>
</feature>
<name>D5BMU4_PUNMI</name>
<dbReference type="EMBL" id="CP001751">
    <property type="protein sequence ID" value="ADE40137.1"/>
    <property type="molecule type" value="Genomic_DNA"/>
</dbReference>
<dbReference type="Pfam" id="PF03460">
    <property type="entry name" value="NIR_SIR_ferr"/>
    <property type="match status" value="2"/>
</dbReference>
<gene>
    <name evidence="9" type="ordered locus">SAR116_1894</name>
</gene>
<evidence type="ECO:0000259" key="8">
    <source>
        <dbReference type="Pfam" id="PF03460"/>
    </source>
</evidence>
<dbReference type="InterPro" id="IPR036136">
    <property type="entry name" value="Nit/Sulf_reduc_fer-like_dom_sf"/>
</dbReference>
<accession>D5BMU4</accession>
<dbReference type="Proteomes" id="UP000007460">
    <property type="component" value="Chromosome"/>
</dbReference>
<dbReference type="InterPro" id="IPR006067">
    <property type="entry name" value="NO2/SO3_Rdtase_4Fe4S_dom"/>
</dbReference>
<dbReference type="Gene3D" id="3.30.413.10">
    <property type="entry name" value="Sulfite Reductase Hemoprotein, domain 1"/>
    <property type="match status" value="2"/>
</dbReference>
<keyword evidence="4 9" id="KW-0560">Oxidoreductase</keyword>
<keyword evidence="5" id="KW-0408">Iron</keyword>
<dbReference type="eggNOG" id="COG0155">
    <property type="taxonomic scope" value="Bacteria"/>
</dbReference>
<dbReference type="InterPro" id="IPR006066">
    <property type="entry name" value="NO2/SO3_Rdtase_FeS/sirohaem_BS"/>
</dbReference>
<evidence type="ECO:0000256" key="5">
    <source>
        <dbReference type="ARBA" id="ARBA00023004"/>
    </source>
</evidence>
<dbReference type="OrthoDB" id="9803707at2"/>
<dbReference type="KEGG" id="apb:SAR116_1894"/>
<dbReference type="PANTHER" id="PTHR32439">
    <property type="entry name" value="FERREDOXIN--NITRITE REDUCTASE, CHLOROPLASTIC"/>
    <property type="match status" value="1"/>
</dbReference>
<organism evidence="9 10">
    <name type="scientific">Puniceispirillum marinum (strain IMCC1322)</name>
    <dbReference type="NCBI Taxonomy" id="488538"/>
    <lineage>
        <taxon>Bacteria</taxon>
        <taxon>Pseudomonadati</taxon>
        <taxon>Pseudomonadota</taxon>
        <taxon>Alphaproteobacteria</taxon>
        <taxon>Candidatus Puniceispirillales</taxon>
        <taxon>Candidatus Puniceispirillaceae</taxon>
        <taxon>Candidatus Puniceispirillum</taxon>
    </lineage>
</organism>
<dbReference type="GO" id="GO:0020037">
    <property type="term" value="F:heme binding"/>
    <property type="evidence" value="ECO:0007669"/>
    <property type="project" value="InterPro"/>
</dbReference>
<evidence type="ECO:0000256" key="3">
    <source>
        <dbReference type="ARBA" id="ARBA00022723"/>
    </source>
</evidence>
<sequence>MYRYDQLDRNFVKARALQFRNQVERRLAGALSEDEFKPLRLQNGLYLQLHAYMLRVAIPYGVMSAQQLRGLAGIARDFDRGFGHFTTRQNIQFNWIKLVETPDILDRLASFDMHAIQTSGNCIRNVTSDPFAGAAADELEDPRGWCEIIRQWSTLHPEFAFLPRKFKIAVSAGATDRAATGFHDIGLRMVKNTDGQIGFRVLVGGGQGRTPRVAQQIAAFLPKHHLLSYLEAILRVYNQAGRRDNIYKARIKILVEAMGIDAFRDAVAAEWDKIRNSAIELPDAERDRILAHFAPVDLPPFPARDYMDDITRRRQTDRAFDQWMTRNITAHWHPDYCAVMISLKAIDRPPGDASAHEMEAIADIAETYGQDEIRATYEQNLIIPHMAKQHLPAIYDRLAALDLAGAEAGLIGDMIACPGLDYCNLANARSLPLADKIFRRFDDADRRADIGALRLNISGCINACGHHHAADIGILGVNKKGVEHYQITLGGRAGEAAAIGSIMGPSFEEADVPAAIERIVDTYMDLRHDSETFADSLIRLGTAPFKESLYA</sequence>
<keyword evidence="6" id="KW-0411">Iron-sulfur</keyword>
<protein>
    <submittedName>
        <fullName evidence="9">Nitrite/sulfite reductase hemoprotein beta-component ferrodoxin domain protein</fullName>
        <ecNumber evidence="9">1.8.1.2</ecNumber>
    </submittedName>
</protein>
<evidence type="ECO:0000256" key="2">
    <source>
        <dbReference type="ARBA" id="ARBA00022617"/>
    </source>
</evidence>
<dbReference type="GO" id="GO:0051539">
    <property type="term" value="F:4 iron, 4 sulfur cluster binding"/>
    <property type="evidence" value="ECO:0007669"/>
    <property type="project" value="UniProtKB-KW"/>
</dbReference>
<dbReference type="GO" id="GO:0046872">
    <property type="term" value="F:metal ion binding"/>
    <property type="evidence" value="ECO:0007669"/>
    <property type="project" value="UniProtKB-KW"/>
</dbReference>
<evidence type="ECO:0000256" key="1">
    <source>
        <dbReference type="ARBA" id="ARBA00022485"/>
    </source>
</evidence>
<dbReference type="InterPro" id="IPR051329">
    <property type="entry name" value="NIR_SIR_4Fe-4S"/>
</dbReference>
<dbReference type="EC" id="1.8.1.2" evidence="9"/>
<dbReference type="AlphaFoldDB" id="D5BMU4"/>
<dbReference type="PROSITE" id="PS00365">
    <property type="entry name" value="NIR_SIR"/>
    <property type="match status" value="1"/>
</dbReference>
<keyword evidence="10" id="KW-1185">Reference proteome</keyword>
<evidence type="ECO:0000313" key="9">
    <source>
        <dbReference type="EMBL" id="ADE40137.1"/>
    </source>
</evidence>